<gene>
    <name evidence="4" type="ORF">MNBD_GAMMA02-1207</name>
</gene>
<dbReference type="EMBL" id="UOFA01000354">
    <property type="protein sequence ID" value="VAW47610.1"/>
    <property type="molecule type" value="Genomic_DNA"/>
</dbReference>
<feature type="domain" description="Ketoreductase" evidence="3">
    <location>
        <begin position="12"/>
        <end position="176"/>
    </location>
</feature>
<protein>
    <submittedName>
        <fullName evidence="4">3-oxoacyl-[acyl-carrier protein] reductase</fullName>
        <ecNumber evidence="4">1.1.1.100</ecNumber>
    </submittedName>
</protein>
<dbReference type="NCBIfam" id="NF006120">
    <property type="entry name" value="PRK08264.1-6"/>
    <property type="match status" value="1"/>
</dbReference>
<dbReference type="InterPro" id="IPR036291">
    <property type="entry name" value="NAD(P)-bd_dom_sf"/>
</dbReference>
<comment type="similarity">
    <text evidence="1">Belongs to the short-chain dehydrogenases/reductases (SDR) family.</text>
</comment>
<name>A0A3B0W5A1_9ZZZZ</name>
<keyword evidence="2 4" id="KW-0560">Oxidoreductase</keyword>
<proteinExistence type="inferred from homology"/>
<dbReference type="PRINTS" id="PR00080">
    <property type="entry name" value="SDRFAMILY"/>
</dbReference>
<dbReference type="SMART" id="SM00822">
    <property type="entry name" value="PKS_KR"/>
    <property type="match status" value="1"/>
</dbReference>
<sequence length="250" mass="26725">MNTEKSIDINNKTAVITGANRGIGLSIAQTFLQAGAKKVYLAVRDLNSVKQLENQYGDRVQAIQVDVADKSSIQKLAAQTQDAEIVVNNAGVLKAADAYDPNAEEALLYEFNINTLGLLRMAQAFEPILAEKTASAFVQLNSVASIKNFAAFSTYSASKAAAYSLTQGLKASWADHGIQVLSVHPGPIATDMAKEAGFDQTDPVDVVAEGIVSALATGQFHLFPDSMAKQIETAYHDYAINIIEAPTETE</sequence>
<dbReference type="SUPFAM" id="SSF51735">
    <property type="entry name" value="NAD(P)-binding Rossmann-fold domains"/>
    <property type="match status" value="1"/>
</dbReference>
<evidence type="ECO:0000259" key="3">
    <source>
        <dbReference type="SMART" id="SM00822"/>
    </source>
</evidence>
<accession>A0A3B0W5A1</accession>
<dbReference type="Gene3D" id="3.40.50.720">
    <property type="entry name" value="NAD(P)-binding Rossmann-like Domain"/>
    <property type="match status" value="1"/>
</dbReference>
<dbReference type="PRINTS" id="PR00081">
    <property type="entry name" value="GDHRDH"/>
</dbReference>
<evidence type="ECO:0000256" key="1">
    <source>
        <dbReference type="ARBA" id="ARBA00006484"/>
    </source>
</evidence>
<dbReference type="Pfam" id="PF00106">
    <property type="entry name" value="adh_short"/>
    <property type="match status" value="1"/>
</dbReference>
<dbReference type="PANTHER" id="PTHR42901:SF1">
    <property type="entry name" value="ALCOHOL DEHYDROGENASE"/>
    <property type="match status" value="1"/>
</dbReference>
<dbReference type="AlphaFoldDB" id="A0A3B0W5A1"/>
<evidence type="ECO:0000256" key="2">
    <source>
        <dbReference type="ARBA" id="ARBA00023002"/>
    </source>
</evidence>
<dbReference type="EC" id="1.1.1.100" evidence="4"/>
<organism evidence="4">
    <name type="scientific">hydrothermal vent metagenome</name>
    <dbReference type="NCBI Taxonomy" id="652676"/>
    <lineage>
        <taxon>unclassified sequences</taxon>
        <taxon>metagenomes</taxon>
        <taxon>ecological metagenomes</taxon>
    </lineage>
</organism>
<dbReference type="InterPro" id="IPR057326">
    <property type="entry name" value="KR_dom"/>
</dbReference>
<evidence type="ECO:0000313" key="4">
    <source>
        <dbReference type="EMBL" id="VAW47610.1"/>
    </source>
</evidence>
<dbReference type="PANTHER" id="PTHR42901">
    <property type="entry name" value="ALCOHOL DEHYDROGENASE"/>
    <property type="match status" value="1"/>
</dbReference>
<reference evidence="4" key="1">
    <citation type="submission" date="2018-06" db="EMBL/GenBank/DDBJ databases">
        <authorList>
            <person name="Zhirakovskaya E."/>
        </authorList>
    </citation>
    <scope>NUCLEOTIDE SEQUENCE</scope>
</reference>
<dbReference type="InterPro" id="IPR002347">
    <property type="entry name" value="SDR_fam"/>
</dbReference>
<dbReference type="GO" id="GO:0004316">
    <property type="term" value="F:3-oxoacyl-[acyl-carrier-protein] reductase (NADPH) activity"/>
    <property type="evidence" value="ECO:0007669"/>
    <property type="project" value="UniProtKB-EC"/>
</dbReference>